<evidence type="ECO:0008006" key="4">
    <source>
        <dbReference type="Google" id="ProtNLM"/>
    </source>
</evidence>
<evidence type="ECO:0000256" key="1">
    <source>
        <dbReference type="SAM" id="Phobius"/>
    </source>
</evidence>
<feature type="transmembrane region" description="Helical" evidence="1">
    <location>
        <begin position="127"/>
        <end position="147"/>
    </location>
</feature>
<evidence type="ECO:0000313" key="3">
    <source>
        <dbReference type="Proteomes" id="UP000092971"/>
    </source>
</evidence>
<dbReference type="AlphaFoldDB" id="A0A1B1YAZ1"/>
<dbReference type="EMBL" id="CP014672">
    <property type="protein sequence ID" value="ANW97933.1"/>
    <property type="molecule type" value="Genomic_DNA"/>
</dbReference>
<keyword evidence="1" id="KW-0472">Membrane</keyword>
<feature type="transmembrane region" description="Helical" evidence="1">
    <location>
        <begin position="443"/>
        <end position="461"/>
    </location>
</feature>
<gene>
    <name evidence="2" type="ORF">CSTERTH_02210</name>
</gene>
<reference evidence="2 3" key="1">
    <citation type="submission" date="2016-02" db="EMBL/GenBank/DDBJ databases">
        <title>Comparison of Clostridium stercorarium subspecies using comparative genomics and transcriptomics.</title>
        <authorList>
            <person name="Schellenberg J."/>
            <person name="Thallinger G."/>
            <person name="Levin D.B."/>
            <person name="Zhang X."/>
            <person name="Alvare G."/>
            <person name="Fristensky B."/>
            <person name="Sparling R."/>
        </authorList>
    </citation>
    <scope>NUCLEOTIDE SEQUENCE [LARGE SCALE GENOMIC DNA]</scope>
    <source>
        <strain evidence="2 3">DSM 2910</strain>
    </source>
</reference>
<proteinExistence type="predicted"/>
<accession>A0A1B1YAZ1</accession>
<feature type="transmembrane region" description="Helical" evidence="1">
    <location>
        <begin position="257"/>
        <end position="275"/>
    </location>
</feature>
<dbReference type="Proteomes" id="UP000092971">
    <property type="component" value="Chromosome"/>
</dbReference>
<name>A0A1B1YAZ1_THEST</name>
<sequence>MHRKTVNVFKSGSLAMSEVFNKAIIAIFILCSILITAYVLFLPPRPGVADQGDFQRVMDVTGLIEKGPPEEETESLFFKYVKSEYIMAPVSLIRLLGIIPTTSMIYPITVAKTLCRIGGSGIFNTEVLAFVYSVMYITALTLCIKWGGTDAKIRSFIAAILSLLILMDGNYLVWFNSLYGEPMMIIGLVLFSASILNVSNKIDCLTSKDLLFVFISSILFLGSKAQCISALPLVVLMILRVYWLKDKARKAALMKKALIPVILIVFYTLGFYLQINATCGVDTKYNSVFYGILKDSENPERDLQILGLSPDMAAEAGKHAYLPETEYEKYAPWSEITLKEFNGKISYFKIIKFYLLNPGRLIQGMEYTASQSFKTSSFLGKYKKTDIQQYTYQFGRFTFWSDIREKFLPNKLAFIVFFYVITLTATVINYPKAQKKDKVRIELVWFIAAVGIFQFPMPYLGNGRADTAKQLFLFNYTFDILIIILAICIFQFLVNLAKHRKFP</sequence>
<feature type="transmembrane region" description="Helical" evidence="1">
    <location>
        <begin position="211"/>
        <end position="236"/>
    </location>
</feature>
<feature type="transmembrane region" description="Helical" evidence="1">
    <location>
        <begin position="182"/>
        <end position="199"/>
    </location>
</feature>
<organism evidence="2 3">
    <name type="scientific">Thermoclostridium stercorarium subsp. thermolacticum DSM 2910</name>
    <dbReference type="NCBI Taxonomy" id="1121336"/>
    <lineage>
        <taxon>Bacteria</taxon>
        <taxon>Bacillati</taxon>
        <taxon>Bacillota</taxon>
        <taxon>Clostridia</taxon>
        <taxon>Eubacteriales</taxon>
        <taxon>Oscillospiraceae</taxon>
        <taxon>Thermoclostridium</taxon>
    </lineage>
</organism>
<feature type="transmembrane region" description="Helical" evidence="1">
    <location>
        <begin position="412"/>
        <end position="431"/>
    </location>
</feature>
<protein>
    <recommendedName>
        <fullName evidence="4">Glycosyltransferase RgtA/B/C/D-like domain-containing protein</fullName>
    </recommendedName>
</protein>
<feature type="transmembrane region" description="Helical" evidence="1">
    <location>
        <begin position="85"/>
        <end position="106"/>
    </location>
</feature>
<dbReference type="OrthoDB" id="129479at2"/>
<evidence type="ECO:0000313" key="2">
    <source>
        <dbReference type="EMBL" id="ANW97933.1"/>
    </source>
</evidence>
<feature type="transmembrane region" description="Helical" evidence="1">
    <location>
        <begin position="473"/>
        <end position="494"/>
    </location>
</feature>
<feature type="transmembrane region" description="Helical" evidence="1">
    <location>
        <begin position="20"/>
        <end position="41"/>
    </location>
</feature>
<feature type="transmembrane region" description="Helical" evidence="1">
    <location>
        <begin position="153"/>
        <end position="175"/>
    </location>
</feature>
<keyword evidence="1" id="KW-1133">Transmembrane helix</keyword>
<keyword evidence="1" id="KW-0812">Transmembrane</keyword>